<gene>
    <name evidence="1" type="ORF">E5329_25220</name>
</gene>
<proteinExistence type="predicted"/>
<name>A0AC61RPN7_9FIRM</name>
<evidence type="ECO:0000313" key="2">
    <source>
        <dbReference type="Proteomes" id="UP000304953"/>
    </source>
</evidence>
<protein>
    <submittedName>
        <fullName evidence="1">Uncharacterized protein</fullName>
    </submittedName>
</protein>
<dbReference type="Proteomes" id="UP000304953">
    <property type="component" value="Unassembled WGS sequence"/>
</dbReference>
<dbReference type="EMBL" id="SRYA01000093">
    <property type="protein sequence ID" value="TGY89399.1"/>
    <property type="molecule type" value="Genomic_DNA"/>
</dbReference>
<keyword evidence="2" id="KW-1185">Reference proteome</keyword>
<comment type="caution">
    <text evidence="1">The sequence shown here is derived from an EMBL/GenBank/DDBJ whole genome shotgun (WGS) entry which is preliminary data.</text>
</comment>
<accession>A0AC61RPN7</accession>
<evidence type="ECO:0000313" key="1">
    <source>
        <dbReference type="EMBL" id="TGY89399.1"/>
    </source>
</evidence>
<reference evidence="1" key="1">
    <citation type="submission" date="2019-04" db="EMBL/GenBank/DDBJ databases">
        <title>Microbes associate with the intestines of laboratory mice.</title>
        <authorList>
            <person name="Navarre W."/>
            <person name="Wong E."/>
            <person name="Huang K."/>
            <person name="Tropini C."/>
            <person name="Ng K."/>
            <person name="Yu B."/>
        </authorList>
    </citation>
    <scope>NUCLEOTIDE SEQUENCE</scope>
    <source>
        <strain evidence="1">NM01_1-7b</strain>
    </source>
</reference>
<sequence length="415" mass="46430">MKNPNPQRGRKCKEQIKLIVISYAKERIQMEKRNFDKRICKNNAGQKKIMRYTRMFSIVFVLTFFFSAIAYAQQENSIVIATGAVVPQDTHLPAEYRFPQEYQDYAVQFLTEDGIPLCGYVLGDGEKGVTLAHANGWMVKSWLPFAEKLVEQGYQVILWEFRNNVPSGSATGDMIERWDLDVQAAAQVLRERGVKEIISMGCSYGGTATAVAAPSIPELKGLVILSSPCYNQQIDPADALSKIKVPAFFAVSTEDGQGAPGIYQREVEALYEACASSQKKIHIVEGVDHGTDMITVPEDGTLGYATFPETETQCENRKELEKQLLEFTNAIFSEVNASTSSPSVENESTLESGSNEYDMVIGDEESTEKSVSGNIIAVIIVLLILVLCGTMFLSVRHRRHLQRHRRRKRRNPPEK</sequence>
<organism evidence="1 2">
    <name type="scientific">Petralouisia muris</name>
    <dbReference type="NCBI Taxonomy" id="3032872"/>
    <lineage>
        <taxon>Bacteria</taxon>
        <taxon>Bacillati</taxon>
        <taxon>Bacillota</taxon>
        <taxon>Clostridia</taxon>
        <taxon>Lachnospirales</taxon>
        <taxon>Lachnospiraceae</taxon>
        <taxon>Petralouisia</taxon>
    </lineage>
</organism>